<proteinExistence type="predicted"/>
<accession>A0A8X6VY95</accession>
<name>A0A8X6VY95_TRICX</name>
<dbReference type="EMBL" id="BMAU01021369">
    <property type="protein sequence ID" value="GFY24591.1"/>
    <property type="molecule type" value="Genomic_DNA"/>
</dbReference>
<sequence length="91" mass="10707">MFDELKRNILRAISNINSHALHKVSINLICDENRLDIGERKGVAASKPFSESAHICYPLGMRKEWPVFFGRYNVHMDILITPYVNLDKYWW</sequence>
<keyword evidence="2" id="KW-1185">Reference proteome</keyword>
<evidence type="ECO:0000313" key="1">
    <source>
        <dbReference type="EMBL" id="GFY24591.1"/>
    </source>
</evidence>
<protein>
    <submittedName>
        <fullName evidence="1">Uncharacterized protein</fullName>
    </submittedName>
</protein>
<reference evidence="1" key="1">
    <citation type="submission" date="2020-08" db="EMBL/GenBank/DDBJ databases">
        <title>Multicomponent nature underlies the extraordinary mechanical properties of spider dragline silk.</title>
        <authorList>
            <person name="Kono N."/>
            <person name="Nakamura H."/>
            <person name="Mori M."/>
            <person name="Yoshida Y."/>
            <person name="Ohtoshi R."/>
            <person name="Malay A.D."/>
            <person name="Moran D.A.P."/>
            <person name="Tomita M."/>
            <person name="Numata K."/>
            <person name="Arakawa K."/>
        </authorList>
    </citation>
    <scope>NUCLEOTIDE SEQUENCE</scope>
</reference>
<dbReference type="AlphaFoldDB" id="A0A8X6VY95"/>
<gene>
    <name evidence="1" type="ORF">TNCV_1016371</name>
</gene>
<comment type="caution">
    <text evidence="1">The sequence shown here is derived from an EMBL/GenBank/DDBJ whole genome shotgun (WGS) entry which is preliminary data.</text>
</comment>
<evidence type="ECO:0000313" key="2">
    <source>
        <dbReference type="Proteomes" id="UP000887159"/>
    </source>
</evidence>
<dbReference type="Proteomes" id="UP000887159">
    <property type="component" value="Unassembled WGS sequence"/>
</dbReference>
<organism evidence="1 2">
    <name type="scientific">Trichonephila clavipes</name>
    <name type="common">Golden silk orbweaver</name>
    <name type="synonym">Nephila clavipes</name>
    <dbReference type="NCBI Taxonomy" id="2585209"/>
    <lineage>
        <taxon>Eukaryota</taxon>
        <taxon>Metazoa</taxon>
        <taxon>Ecdysozoa</taxon>
        <taxon>Arthropoda</taxon>
        <taxon>Chelicerata</taxon>
        <taxon>Arachnida</taxon>
        <taxon>Araneae</taxon>
        <taxon>Araneomorphae</taxon>
        <taxon>Entelegynae</taxon>
        <taxon>Araneoidea</taxon>
        <taxon>Nephilidae</taxon>
        <taxon>Trichonephila</taxon>
    </lineage>
</organism>